<dbReference type="EMBL" id="JANAVB010004600">
    <property type="protein sequence ID" value="KAJ6848406.1"/>
    <property type="molecule type" value="Genomic_DNA"/>
</dbReference>
<gene>
    <name evidence="2" type="ORF">M6B38_274155</name>
</gene>
<dbReference type="Proteomes" id="UP001140949">
    <property type="component" value="Unassembled WGS sequence"/>
</dbReference>
<name>A0AAX6I543_IRIPA</name>
<keyword evidence="3" id="KW-1185">Reference proteome</keyword>
<accession>A0AAX6I543</accession>
<protein>
    <submittedName>
        <fullName evidence="2">Uncharacterized protein</fullName>
    </submittedName>
</protein>
<feature type="region of interest" description="Disordered" evidence="1">
    <location>
        <begin position="15"/>
        <end position="45"/>
    </location>
</feature>
<reference evidence="2" key="2">
    <citation type="submission" date="2023-04" db="EMBL/GenBank/DDBJ databases">
        <authorList>
            <person name="Bruccoleri R.E."/>
            <person name="Oakeley E.J."/>
            <person name="Faust A.-M."/>
            <person name="Dessus-Babus S."/>
            <person name="Altorfer M."/>
            <person name="Burckhardt D."/>
            <person name="Oertli M."/>
            <person name="Naumann U."/>
            <person name="Petersen F."/>
            <person name="Wong J."/>
        </authorList>
    </citation>
    <scope>NUCLEOTIDE SEQUENCE</scope>
    <source>
        <strain evidence="2">GSM-AAB239-AS_SAM_17_03QT</strain>
        <tissue evidence="2">Leaf</tissue>
    </source>
</reference>
<evidence type="ECO:0000313" key="3">
    <source>
        <dbReference type="Proteomes" id="UP001140949"/>
    </source>
</evidence>
<reference evidence="2" key="1">
    <citation type="journal article" date="2023" name="GigaByte">
        <title>Genome assembly of the bearded iris, Iris pallida Lam.</title>
        <authorList>
            <person name="Bruccoleri R.E."/>
            <person name="Oakeley E.J."/>
            <person name="Faust A.M.E."/>
            <person name="Altorfer M."/>
            <person name="Dessus-Babus S."/>
            <person name="Burckhardt D."/>
            <person name="Oertli M."/>
            <person name="Naumann U."/>
            <person name="Petersen F."/>
            <person name="Wong J."/>
        </authorList>
    </citation>
    <scope>NUCLEOTIDE SEQUENCE</scope>
    <source>
        <strain evidence="2">GSM-AAB239-AS_SAM_17_03QT</strain>
    </source>
</reference>
<sequence length="45" mass="5130">MVALQLHPLLQTLHPKPFSSQPSFPHHKILSQIPSSQPFSPVKFR</sequence>
<comment type="caution">
    <text evidence="2">The sequence shown here is derived from an EMBL/GenBank/DDBJ whole genome shotgun (WGS) entry which is preliminary data.</text>
</comment>
<organism evidence="2 3">
    <name type="scientific">Iris pallida</name>
    <name type="common">Sweet iris</name>
    <dbReference type="NCBI Taxonomy" id="29817"/>
    <lineage>
        <taxon>Eukaryota</taxon>
        <taxon>Viridiplantae</taxon>
        <taxon>Streptophyta</taxon>
        <taxon>Embryophyta</taxon>
        <taxon>Tracheophyta</taxon>
        <taxon>Spermatophyta</taxon>
        <taxon>Magnoliopsida</taxon>
        <taxon>Liliopsida</taxon>
        <taxon>Asparagales</taxon>
        <taxon>Iridaceae</taxon>
        <taxon>Iridoideae</taxon>
        <taxon>Irideae</taxon>
        <taxon>Iris</taxon>
    </lineage>
</organism>
<evidence type="ECO:0000256" key="1">
    <source>
        <dbReference type="SAM" id="MobiDB-lite"/>
    </source>
</evidence>
<proteinExistence type="predicted"/>
<evidence type="ECO:0000313" key="2">
    <source>
        <dbReference type="EMBL" id="KAJ6848406.1"/>
    </source>
</evidence>
<dbReference type="AlphaFoldDB" id="A0AAX6I543"/>